<proteinExistence type="predicted"/>
<dbReference type="Pfam" id="PF07859">
    <property type="entry name" value="Abhydrolase_3"/>
    <property type="match status" value="1"/>
</dbReference>
<evidence type="ECO:0000259" key="2">
    <source>
        <dbReference type="Pfam" id="PF07859"/>
    </source>
</evidence>
<evidence type="ECO:0000313" key="3">
    <source>
        <dbReference type="Proteomes" id="UP000694846"/>
    </source>
</evidence>
<dbReference type="SUPFAM" id="SSF53474">
    <property type="entry name" value="alpha/beta-Hydrolases"/>
    <property type="match status" value="1"/>
</dbReference>
<dbReference type="Gene3D" id="3.40.50.1820">
    <property type="entry name" value="alpha/beta hydrolase"/>
    <property type="match status" value="1"/>
</dbReference>
<feature type="domain" description="Alpha/beta hydrolase fold-3" evidence="2">
    <location>
        <begin position="74"/>
        <end position="186"/>
    </location>
</feature>
<gene>
    <name evidence="4" type="primary">LOC112687487</name>
</gene>
<reference evidence="4" key="1">
    <citation type="submission" date="2025-08" db="UniProtKB">
        <authorList>
            <consortium name="RefSeq"/>
        </authorList>
    </citation>
    <scope>IDENTIFICATION</scope>
    <source>
        <tissue evidence="4">Whole body</tissue>
    </source>
</reference>
<protein>
    <submittedName>
        <fullName evidence="4">Kynurenine formamidase</fullName>
    </submittedName>
</protein>
<evidence type="ECO:0000256" key="1">
    <source>
        <dbReference type="ARBA" id="ARBA00022801"/>
    </source>
</evidence>
<dbReference type="RefSeq" id="XP_025416000.1">
    <property type="nucleotide sequence ID" value="XM_025560215.1"/>
</dbReference>
<dbReference type="Proteomes" id="UP000694846">
    <property type="component" value="Unplaced"/>
</dbReference>
<dbReference type="OrthoDB" id="433474at2759"/>
<sequence length="282" mass="32343">MDEKNDNEFLYTPSHWCKRMKPNLVVNKHIEIVQSISEKMKESRYCKSLNIRYGPGDRQLMDIYENSPTSEHTFVYIHGGYWQELNKDISAYCTEPLVNAGIRVIIPGYDLAPLVTLRNIVEEIHQLLSYIKICLKYKNIWLGGHSAGAHLAASMIHPAVHEHFSIKGFILISGIFDLSPLLETTINIPLKLNKNDCLELSPLNILNKFDFSLKTNSIKVFVVYAEHDSPAFHNQSSQFAKLLHKIGIDILEERITEVDHFDIVENLSNNNYSLTKHIINLI</sequence>
<dbReference type="PANTHER" id="PTHR48081:SF33">
    <property type="entry name" value="KYNURENINE FORMAMIDASE"/>
    <property type="match status" value="1"/>
</dbReference>
<dbReference type="PANTHER" id="PTHR48081">
    <property type="entry name" value="AB HYDROLASE SUPERFAMILY PROTEIN C4A8.06C"/>
    <property type="match status" value="1"/>
</dbReference>
<dbReference type="AlphaFoldDB" id="A0A8B8G036"/>
<organism evidence="3 4">
    <name type="scientific">Sipha flava</name>
    <name type="common">yellow sugarcane aphid</name>
    <dbReference type="NCBI Taxonomy" id="143950"/>
    <lineage>
        <taxon>Eukaryota</taxon>
        <taxon>Metazoa</taxon>
        <taxon>Ecdysozoa</taxon>
        <taxon>Arthropoda</taxon>
        <taxon>Hexapoda</taxon>
        <taxon>Insecta</taxon>
        <taxon>Pterygota</taxon>
        <taxon>Neoptera</taxon>
        <taxon>Paraneoptera</taxon>
        <taxon>Hemiptera</taxon>
        <taxon>Sternorrhyncha</taxon>
        <taxon>Aphidomorpha</taxon>
        <taxon>Aphidoidea</taxon>
        <taxon>Aphididae</taxon>
        <taxon>Sipha</taxon>
    </lineage>
</organism>
<dbReference type="GeneID" id="112687487"/>
<dbReference type="GO" id="GO:0004061">
    <property type="term" value="F:arylformamidase activity"/>
    <property type="evidence" value="ECO:0007669"/>
    <property type="project" value="TreeGrafter"/>
</dbReference>
<dbReference type="InterPro" id="IPR013094">
    <property type="entry name" value="AB_hydrolase_3"/>
</dbReference>
<keyword evidence="3" id="KW-1185">Reference proteome</keyword>
<keyword evidence="1" id="KW-0378">Hydrolase</keyword>
<accession>A0A8B8G036</accession>
<dbReference type="InterPro" id="IPR029058">
    <property type="entry name" value="AB_hydrolase_fold"/>
</dbReference>
<feature type="non-terminal residue" evidence="4">
    <location>
        <position position="282"/>
    </location>
</feature>
<evidence type="ECO:0000313" key="4">
    <source>
        <dbReference type="RefSeq" id="XP_025416000.1"/>
    </source>
</evidence>
<dbReference type="InterPro" id="IPR050300">
    <property type="entry name" value="GDXG_lipolytic_enzyme"/>
</dbReference>
<name>A0A8B8G036_9HEMI</name>